<feature type="compositionally biased region" description="Basic and acidic residues" evidence="1">
    <location>
        <begin position="58"/>
        <end position="73"/>
    </location>
</feature>
<dbReference type="OrthoDB" id="64928at2759"/>
<gene>
    <name evidence="2" type="ORF">MANES_08G137500v8</name>
</gene>
<dbReference type="PANTHER" id="PTHR36749:SF1">
    <property type="entry name" value="F7O18.3 PROTEIN"/>
    <property type="match status" value="1"/>
</dbReference>
<keyword evidence="3" id="KW-1185">Reference proteome</keyword>
<dbReference type="PANTHER" id="PTHR36749">
    <property type="entry name" value="F7O18.3 PROTEIN"/>
    <property type="match status" value="1"/>
</dbReference>
<feature type="region of interest" description="Disordered" evidence="1">
    <location>
        <begin position="1"/>
        <end position="75"/>
    </location>
</feature>
<reference evidence="3" key="1">
    <citation type="journal article" date="2016" name="Nat. Biotechnol.">
        <title>Sequencing wild and cultivated cassava and related species reveals extensive interspecific hybridization and genetic diversity.</title>
        <authorList>
            <person name="Bredeson J.V."/>
            <person name="Lyons J.B."/>
            <person name="Prochnik S.E."/>
            <person name="Wu G.A."/>
            <person name="Ha C.M."/>
            <person name="Edsinger-Gonzales E."/>
            <person name="Grimwood J."/>
            <person name="Schmutz J."/>
            <person name="Rabbi I.Y."/>
            <person name="Egesi C."/>
            <person name="Nauluvula P."/>
            <person name="Lebot V."/>
            <person name="Ndunguru J."/>
            <person name="Mkamilo G."/>
            <person name="Bart R.S."/>
            <person name="Setter T.L."/>
            <person name="Gleadow R.M."/>
            <person name="Kulakow P."/>
            <person name="Ferguson M.E."/>
            <person name="Rounsley S."/>
            <person name="Rokhsar D.S."/>
        </authorList>
    </citation>
    <scope>NUCLEOTIDE SEQUENCE [LARGE SCALE GENOMIC DNA]</scope>
    <source>
        <strain evidence="3">cv. AM560-2</strain>
    </source>
</reference>
<proteinExistence type="predicted"/>
<comment type="caution">
    <text evidence="2">The sequence shown here is derived from an EMBL/GenBank/DDBJ whole genome shotgun (WGS) entry which is preliminary data.</text>
</comment>
<protein>
    <submittedName>
        <fullName evidence="2">Uncharacterized protein</fullName>
    </submittedName>
</protein>
<feature type="compositionally biased region" description="Pro residues" evidence="1">
    <location>
        <begin position="33"/>
        <end position="42"/>
    </location>
</feature>
<dbReference type="OMA" id="DVNAFEY"/>
<organism evidence="2 3">
    <name type="scientific">Manihot esculenta</name>
    <name type="common">Cassava</name>
    <name type="synonym">Jatropha manihot</name>
    <dbReference type="NCBI Taxonomy" id="3983"/>
    <lineage>
        <taxon>Eukaryota</taxon>
        <taxon>Viridiplantae</taxon>
        <taxon>Streptophyta</taxon>
        <taxon>Embryophyta</taxon>
        <taxon>Tracheophyta</taxon>
        <taxon>Spermatophyta</taxon>
        <taxon>Magnoliopsida</taxon>
        <taxon>eudicotyledons</taxon>
        <taxon>Gunneridae</taxon>
        <taxon>Pentapetalae</taxon>
        <taxon>rosids</taxon>
        <taxon>fabids</taxon>
        <taxon>Malpighiales</taxon>
        <taxon>Euphorbiaceae</taxon>
        <taxon>Crotonoideae</taxon>
        <taxon>Manihoteae</taxon>
        <taxon>Manihot</taxon>
    </lineage>
</organism>
<accession>A0A2C9VG32</accession>
<sequence length="406" mass="45347">MGDNLFEGLPPPSIQQQQNQRVEEKTSSNREPSPLPPPPAPIPVLKSALKRPKPTEFIPDHEDAVPEKETPKEKRLRFKTTTDASEKQVIEAMQKIASHIKNPTKFAKASKLAIQLIQAGSVKPGTSDHFFAILEAAMSSTMSCNDPSVRADYHALFSEAQDAAECLSKNQKNQLAVWTIRAVVANDLCTDDSFVFSKAAGRIKESITSLPIASKDDDAEEAATLNDLKETTNEDNENKLDVCLGASAEGNKMDESDPFGLDAFMSHTKKDERAKGKTDTLAKMRKEEDQEGKKSFLKGQRESLIICLEIAARRYKIPWCQTVIDILVKHAFDNVARFTSRQRDAIEKLWTSIREQHTRRKQGKSVNGKLDVTAFEWLQQKYATEKISIRHSVGGSGDRRAQQWLG</sequence>
<evidence type="ECO:0000256" key="1">
    <source>
        <dbReference type="SAM" id="MobiDB-lite"/>
    </source>
</evidence>
<dbReference type="EMBL" id="CM004394">
    <property type="protein sequence ID" value="OAY44281.1"/>
    <property type="molecule type" value="Genomic_DNA"/>
</dbReference>
<dbReference type="Gramene" id="Manes.08G137500.1.v8.1">
    <property type="protein sequence ID" value="Manes.08G137500.1.v8.1.CDS"/>
    <property type="gene ID" value="Manes.08G137500.v8.1"/>
</dbReference>
<name>A0A2C9VG32_MANES</name>
<dbReference type="AlphaFoldDB" id="A0A2C9VG32"/>
<evidence type="ECO:0000313" key="3">
    <source>
        <dbReference type="Proteomes" id="UP000091857"/>
    </source>
</evidence>
<dbReference type="STRING" id="3983.A0A2C9VG32"/>
<dbReference type="Proteomes" id="UP000091857">
    <property type="component" value="Chromosome 8"/>
</dbReference>
<evidence type="ECO:0000313" key="2">
    <source>
        <dbReference type="EMBL" id="OAY44281.1"/>
    </source>
</evidence>